<dbReference type="RefSeq" id="WP_151591331.1">
    <property type="nucleotide sequence ID" value="NZ_WBMS02000002.1"/>
</dbReference>
<evidence type="ECO:0000313" key="2">
    <source>
        <dbReference type="EMBL" id="MVZ99509.1"/>
    </source>
</evidence>
<feature type="transmembrane region" description="Helical" evidence="1">
    <location>
        <begin position="20"/>
        <end position="40"/>
    </location>
</feature>
<evidence type="ECO:0000256" key="1">
    <source>
        <dbReference type="SAM" id="Phobius"/>
    </source>
</evidence>
<gene>
    <name evidence="2" type="ORF">F8568_003775</name>
</gene>
<name>A0A6I4M352_9ACTN</name>
<feature type="transmembrane region" description="Helical" evidence="1">
    <location>
        <begin position="96"/>
        <end position="117"/>
    </location>
</feature>
<organism evidence="2 3">
    <name type="scientific">Actinomadura physcomitrii</name>
    <dbReference type="NCBI Taxonomy" id="2650748"/>
    <lineage>
        <taxon>Bacteria</taxon>
        <taxon>Bacillati</taxon>
        <taxon>Actinomycetota</taxon>
        <taxon>Actinomycetes</taxon>
        <taxon>Streptosporangiales</taxon>
        <taxon>Thermomonosporaceae</taxon>
        <taxon>Actinomadura</taxon>
    </lineage>
</organism>
<accession>A0A6I4M352</accession>
<keyword evidence="1" id="KW-0812">Transmembrane</keyword>
<keyword evidence="1" id="KW-1133">Transmembrane helix</keyword>
<sequence length="257" mass="28420">MADESQGPHERPGITGRHYALAIAMAIAIGSCSVVGEALVPTKLPPQSPLGWAAFLGAVILFALTFAATTIMASFIGRVAASIPQPILGVELRERLPRITFAALIFATITIVTWNVVHPSRFVKEHEVGGVNLSDYCNTYNYKQNDQKSCFSKLPLDKACEWHYKTAGTLPHRMVMGTSSTSGVCYDSKNRRLGGTKDLPGYCRYLYPRNANVEAVPISRNVWICRVPIDMSLACSWEYQKRDIVARRTNGNWSCYT</sequence>
<comment type="caution">
    <text evidence="2">The sequence shown here is derived from an EMBL/GenBank/DDBJ whole genome shotgun (WGS) entry which is preliminary data.</text>
</comment>
<dbReference type="AlphaFoldDB" id="A0A6I4M352"/>
<keyword evidence="1" id="KW-0472">Membrane</keyword>
<dbReference type="Proteomes" id="UP000462055">
    <property type="component" value="Unassembled WGS sequence"/>
</dbReference>
<reference evidence="2" key="1">
    <citation type="submission" date="2019-12" db="EMBL/GenBank/DDBJ databases">
        <title>Actinomadura physcomitrii sp. nov., a novel actinomycete isolated from moss [Physcomitrium sphaericum (Ludw) Fuernr].</title>
        <authorList>
            <person name="Zhuang X."/>
        </authorList>
    </citation>
    <scope>NUCLEOTIDE SEQUENCE [LARGE SCALE GENOMIC DNA]</scope>
    <source>
        <strain evidence="2">LD22</strain>
    </source>
</reference>
<feature type="transmembrane region" description="Helical" evidence="1">
    <location>
        <begin position="52"/>
        <end position="76"/>
    </location>
</feature>
<proteinExistence type="predicted"/>
<keyword evidence="3" id="KW-1185">Reference proteome</keyword>
<evidence type="ECO:0000313" key="3">
    <source>
        <dbReference type="Proteomes" id="UP000462055"/>
    </source>
</evidence>
<dbReference type="EMBL" id="WBMS02000002">
    <property type="protein sequence ID" value="MVZ99509.1"/>
    <property type="molecule type" value="Genomic_DNA"/>
</dbReference>
<protein>
    <submittedName>
        <fullName evidence="2">Uncharacterized protein</fullName>
    </submittedName>
</protein>